<reference evidence="1 2" key="1">
    <citation type="submission" date="2013-12" db="EMBL/GenBank/DDBJ databases">
        <authorList>
            <person name="Madinger N."/>
            <person name="Lenaerts A."/>
            <person name="Ordway D."/>
            <person name="DeGroote M.A."/>
            <person name="Parker T."/>
            <person name="Sizemore C."/>
            <person name="Tallon L.J."/>
            <person name="Sadzewicz L.K."/>
            <person name="Sengamalay N."/>
            <person name="Fraser C.M."/>
            <person name="Hine E."/>
            <person name="Shefchek K.A."/>
            <person name="Das S.P."/>
            <person name="Tettelin H."/>
        </authorList>
    </citation>
    <scope>NUCLEOTIDE SEQUENCE [LARGE SCALE GENOMIC DNA]</scope>
    <source>
        <strain evidence="1 2">21</strain>
    </source>
</reference>
<gene>
    <name evidence="1" type="ORF">I543_0062</name>
</gene>
<dbReference type="EMBL" id="JAOF01000001">
    <property type="protein sequence ID" value="EUA46541.1"/>
    <property type="molecule type" value="Genomic_DNA"/>
</dbReference>
<protein>
    <submittedName>
        <fullName evidence="1">Uncharacterized protein</fullName>
    </submittedName>
</protein>
<organism evidence="1 2">
    <name type="scientific">Mycobacteroides abscessus 21</name>
    <dbReference type="NCBI Taxonomy" id="1299324"/>
    <lineage>
        <taxon>Bacteria</taxon>
        <taxon>Bacillati</taxon>
        <taxon>Actinomycetota</taxon>
        <taxon>Actinomycetes</taxon>
        <taxon>Mycobacteriales</taxon>
        <taxon>Mycobacteriaceae</taxon>
        <taxon>Mycobacteroides</taxon>
        <taxon>Mycobacteroides abscessus</taxon>
    </lineage>
</organism>
<dbReference type="Proteomes" id="UP000020103">
    <property type="component" value="Unassembled WGS sequence"/>
</dbReference>
<accession>A0A829Q1U0</accession>
<comment type="caution">
    <text evidence="1">The sequence shown here is derived from an EMBL/GenBank/DDBJ whole genome shotgun (WGS) entry which is preliminary data.</text>
</comment>
<evidence type="ECO:0000313" key="1">
    <source>
        <dbReference type="EMBL" id="EUA46541.1"/>
    </source>
</evidence>
<proteinExistence type="predicted"/>
<sequence>MIILGFELIQNCLGIGWRRWFSLSGRYCDKDHYSRNSG</sequence>
<name>A0A829Q1U0_9MYCO</name>
<evidence type="ECO:0000313" key="2">
    <source>
        <dbReference type="Proteomes" id="UP000020103"/>
    </source>
</evidence>
<dbReference type="AlphaFoldDB" id="A0A829Q1U0"/>